<evidence type="ECO:0000256" key="1">
    <source>
        <dbReference type="SAM" id="MobiDB-lite"/>
    </source>
</evidence>
<proteinExistence type="predicted"/>
<evidence type="ECO:0000313" key="2">
    <source>
        <dbReference type="EMBL" id="KAL1521946.1"/>
    </source>
</evidence>
<reference evidence="2 3" key="1">
    <citation type="journal article" date="2024" name="Science">
        <title>Giant polyketide synthase enzymes in the biosynthesis of giant marine polyether toxins.</title>
        <authorList>
            <person name="Fallon T.R."/>
            <person name="Shende V.V."/>
            <person name="Wierzbicki I.H."/>
            <person name="Pendleton A.L."/>
            <person name="Watervoot N.F."/>
            <person name="Auber R.P."/>
            <person name="Gonzalez D.J."/>
            <person name="Wisecaver J.H."/>
            <person name="Moore B.S."/>
        </authorList>
    </citation>
    <scope>NUCLEOTIDE SEQUENCE [LARGE SCALE GENOMIC DNA]</scope>
    <source>
        <strain evidence="2 3">12B1</strain>
    </source>
</reference>
<organism evidence="2 3">
    <name type="scientific">Prymnesium parvum</name>
    <name type="common">Toxic golden alga</name>
    <dbReference type="NCBI Taxonomy" id="97485"/>
    <lineage>
        <taxon>Eukaryota</taxon>
        <taxon>Haptista</taxon>
        <taxon>Haptophyta</taxon>
        <taxon>Prymnesiophyceae</taxon>
        <taxon>Prymnesiales</taxon>
        <taxon>Prymnesiaceae</taxon>
        <taxon>Prymnesium</taxon>
    </lineage>
</organism>
<feature type="compositionally biased region" description="Low complexity" evidence="1">
    <location>
        <begin position="22"/>
        <end position="33"/>
    </location>
</feature>
<evidence type="ECO:0000313" key="3">
    <source>
        <dbReference type="Proteomes" id="UP001515480"/>
    </source>
</evidence>
<name>A0AB34JJ55_PRYPA</name>
<protein>
    <submittedName>
        <fullName evidence="2">Uncharacterized protein</fullName>
    </submittedName>
</protein>
<keyword evidence="3" id="KW-1185">Reference proteome</keyword>
<feature type="region of interest" description="Disordered" evidence="1">
    <location>
        <begin position="1"/>
        <end position="36"/>
    </location>
</feature>
<sequence>MPPTCPPTAAQEAHSKKPLTTAAVHSSSAVPPAGNSAQISTALREAFPEMRTAEHYAAARAALRRMGGAVELLAELTRLGYAHEGKLTTGTTPFNVFARVASGVMVQPGMDKETARLGKASERFIIACNRPENDEHWESGEAEWVGKASMSKHHRFMLVRDLSWNLFNVIAFGMEGDSSLRKAVAMLEEMEAAARMYVAASEGWSSDIGLYFHMYGHSSVNSLHLHIVDVATKGPTFDALAYKNLPLTAVLQVLRAELKPSMSKWVVE</sequence>
<dbReference type="AlphaFoldDB" id="A0AB34JJ55"/>
<accession>A0AB34JJ55</accession>
<gene>
    <name evidence="2" type="ORF">AB1Y20_021594</name>
</gene>
<comment type="caution">
    <text evidence="2">The sequence shown here is derived from an EMBL/GenBank/DDBJ whole genome shotgun (WGS) entry which is preliminary data.</text>
</comment>
<dbReference type="EMBL" id="JBGBPQ010000007">
    <property type="protein sequence ID" value="KAL1521946.1"/>
    <property type="molecule type" value="Genomic_DNA"/>
</dbReference>
<dbReference type="Proteomes" id="UP001515480">
    <property type="component" value="Unassembled WGS sequence"/>
</dbReference>